<proteinExistence type="predicted"/>
<comment type="caution">
    <text evidence="1">The sequence shown here is derived from an EMBL/GenBank/DDBJ whole genome shotgun (WGS) entry which is preliminary data.</text>
</comment>
<name>A0A167KD56_9GAMM</name>
<protein>
    <submittedName>
        <fullName evidence="1">Uncharacterized protein</fullName>
    </submittedName>
</protein>
<dbReference type="RefSeq" id="WP_063368308.1">
    <property type="nucleotide sequence ID" value="NZ_AUYC01000031.1"/>
</dbReference>
<evidence type="ECO:0000313" key="1">
    <source>
        <dbReference type="EMBL" id="KZN62615.1"/>
    </source>
</evidence>
<evidence type="ECO:0000313" key="2">
    <source>
        <dbReference type="Proteomes" id="UP000076486"/>
    </source>
</evidence>
<accession>A0A167KD56</accession>
<dbReference type="EMBL" id="AUYC01000031">
    <property type="protein sequence ID" value="KZN62615.1"/>
    <property type="molecule type" value="Genomic_DNA"/>
</dbReference>
<sequence length="115" mass="12556">MSNTTDIQTFISSLEAGVFKEKVSHLLSDVALGQVVHGAGNRKGKLTIDLTFQRVGENNQVMVSSKLTHTTLTRRGSKSETASNETPFYVGKGGVLTIEQPQEEFNGQFTLVQQN</sequence>
<dbReference type="PATRIC" id="fig|1365248.3.peg.2771"/>
<dbReference type="Proteomes" id="UP000076486">
    <property type="component" value="Unassembled WGS sequence"/>
</dbReference>
<reference evidence="1 2" key="1">
    <citation type="submission" date="2013-07" db="EMBL/GenBank/DDBJ databases">
        <title>Comparative Genomic and Metabolomic Analysis of Twelve Strains of Pseudoalteromonas luteoviolacea.</title>
        <authorList>
            <person name="Vynne N.G."/>
            <person name="Mansson M."/>
            <person name="Gram L."/>
        </authorList>
    </citation>
    <scope>NUCLEOTIDE SEQUENCE [LARGE SCALE GENOMIC DNA]</scope>
    <source>
        <strain evidence="1 2">CPMOR-1</strain>
    </source>
</reference>
<organism evidence="1 2">
    <name type="scientific">Pseudoalteromonas luteoviolacea CPMOR-1</name>
    <dbReference type="NCBI Taxonomy" id="1365248"/>
    <lineage>
        <taxon>Bacteria</taxon>
        <taxon>Pseudomonadati</taxon>
        <taxon>Pseudomonadota</taxon>
        <taxon>Gammaproteobacteria</taxon>
        <taxon>Alteromonadales</taxon>
        <taxon>Pseudoalteromonadaceae</taxon>
        <taxon>Pseudoalteromonas</taxon>
    </lineage>
</organism>
<gene>
    <name evidence="1" type="ORF">N473_18550</name>
</gene>
<dbReference type="AlphaFoldDB" id="A0A167KD56"/>